<sequence>MEKVEIIDIDISKIIRFVKRHIRACLILGFLFAVLGYLFSYTRDKVYASKMTLLPEANNAQMGGIGALFGLAKLNEAGEAVRPDLYPSVLKSYPFAQYMLQQPVIAIPGVKYEKLSDFYRALRERDESEGFFTKIFPSKGEKPAETDSYKNLDSTIYFPTKKERSEIKWILGSITCEFELRSGIVTITSEALDPLVAAKLADLSAKYLIDFVTDYRAQKQGNHVNFLTVQVANAKSKARQAEVTLQRHRDTHRNIFLNTDKIEEQRLATEYQLQNSTYLDLERQLTEANMLLKRDKPVFKILEPARADMKTVAPRRLWIAVGFAILSNVIFIFYLVMFRYGWWKRISRM</sequence>
<reference evidence="3" key="1">
    <citation type="journal article" date="2019" name="Int. J. Syst. Evol. Microbiol.">
        <title>The Global Catalogue of Microorganisms (GCM) 10K type strain sequencing project: providing services to taxonomists for standard genome sequencing and annotation.</title>
        <authorList>
            <consortium name="The Broad Institute Genomics Platform"/>
            <consortium name="The Broad Institute Genome Sequencing Center for Infectious Disease"/>
            <person name="Wu L."/>
            <person name="Ma J."/>
        </authorList>
    </citation>
    <scope>NUCLEOTIDE SEQUENCE [LARGE SCALE GENOMIC DNA]</scope>
    <source>
        <strain evidence="3">JCM 31920</strain>
    </source>
</reference>
<protein>
    <recommendedName>
        <fullName evidence="4">Polysaccharide chain length determinant N-terminal domain-containing protein</fullName>
    </recommendedName>
</protein>
<keyword evidence="1" id="KW-1133">Transmembrane helix</keyword>
<dbReference type="PANTHER" id="PTHR32309:SF13">
    <property type="entry name" value="FERRIC ENTEROBACTIN TRANSPORT PROTEIN FEPE"/>
    <property type="match status" value="1"/>
</dbReference>
<keyword evidence="3" id="KW-1185">Reference proteome</keyword>
<dbReference type="EMBL" id="BAABEY010000011">
    <property type="protein sequence ID" value="GAA4434542.1"/>
    <property type="molecule type" value="Genomic_DNA"/>
</dbReference>
<evidence type="ECO:0000256" key="1">
    <source>
        <dbReference type="SAM" id="Phobius"/>
    </source>
</evidence>
<evidence type="ECO:0008006" key="4">
    <source>
        <dbReference type="Google" id="ProtNLM"/>
    </source>
</evidence>
<dbReference type="InterPro" id="IPR050445">
    <property type="entry name" value="Bact_polysacc_biosynth/exp"/>
</dbReference>
<feature type="transmembrane region" description="Helical" evidence="1">
    <location>
        <begin position="317"/>
        <end position="342"/>
    </location>
</feature>
<keyword evidence="1" id="KW-0472">Membrane</keyword>
<evidence type="ECO:0000313" key="3">
    <source>
        <dbReference type="Proteomes" id="UP001501508"/>
    </source>
</evidence>
<dbReference type="Proteomes" id="UP001501508">
    <property type="component" value="Unassembled WGS sequence"/>
</dbReference>
<dbReference type="PANTHER" id="PTHR32309">
    <property type="entry name" value="TYROSINE-PROTEIN KINASE"/>
    <property type="match status" value="1"/>
</dbReference>
<feature type="transmembrane region" description="Helical" evidence="1">
    <location>
        <begin position="21"/>
        <end position="41"/>
    </location>
</feature>
<gene>
    <name evidence="2" type="ORF">GCM10023091_09620</name>
</gene>
<dbReference type="RefSeq" id="WP_345026939.1">
    <property type="nucleotide sequence ID" value="NZ_BAABEY010000011.1"/>
</dbReference>
<keyword evidence="1" id="KW-0812">Transmembrane</keyword>
<evidence type="ECO:0000313" key="2">
    <source>
        <dbReference type="EMBL" id="GAA4434542.1"/>
    </source>
</evidence>
<comment type="caution">
    <text evidence="2">The sequence shown here is derived from an EMBL/GenBank/DDBJ whole genome shotgun (WGS) entry which is preliminary data.</text>
</comment>
<proteinExistence type="predicted"/>
<organism evidence="2 3">
    <name type="scientific">Ravibacter arvi</name>
    <dbReference type="NCBI Taxonomy" id="2051041"/>
    <lineage>
        <taxon>Bacteria</taxon>
        <taxon>Pseudomonadati</taxon>
        <taxon>Bacteroidota</taxon>
        <taxon>Cytophagia</taxon>
        <taxon>Cytophagales</taxon>
        <taxon>Spirosomataceae</taxon>
        <taxon>Ravibacter</taxon>
    </lineage>
</organism>
<accession>A0ABP8LSI4</accession>
<name>A0ABP8LSI4_9BACT</name>